<dbReference type="EMBL" id="CP000308">
    <property type="protein sequence ID" value="ABG14942.1"/>
    <property type="molecule type" value="Genomic_DNA"/>
</dbReference>
<accession>A0A0H2Y9C2</accession>
<dbReference type="KEGG" id="ypa:YPA_2980"/>
<proteinExistence type="predicted"/>
<reference evidence="1 2" key="1">
    <citation type="journal article" date="2006" name="J. Bacteriol.">
        <title>Complete genome sequence of Yersinia pestis strains Antiqua and Nepal516: evidence of gene reduction in an emerging pathogen.</title>
        <authorList>
            <person name="Chain P.S."/>
            <person name="Hu P."/>
            <person name="Malfatti S.A."/>
            <person name="Radnedge L."/>
            <person name="Larimer F."/>
            <person name="Vergez L.M."/>
            <person name="Worsham P."/>
            <person name="Chu M.C."/>
            <person name="Andersen G.L."/>
        </authorList>
    </citation>
    <scope>NUCLEOTIDE SEQUENCE [LARGE SCALE GENOMIC DNA]</scope>
    <source>
        <strain evidence="1 2">Antiqua</strain>
    </source>
</reference>
<evidence type="ECO:0000313" key="1">
    <source>
        <dbReference type="EMBL" id="ABG14942.1"/>
    </source>
</evidence>
<name>A0A0H2Y9C2_YERPA</name>
<dbReference type="Proteomes" id="UP000001971">
    <property type="component" value="Chromosome"/>
</dbReference>
<evidence type="ECO:0000313" key="2">
    <source>
        <dbReference type="Proteomes" id="UP000001971"/>
    </source>
</evidence>
<gene>
    <name evidence="1" type="ordered locus">YPA_2980</name>
</gene>
<protein>
    <submittedName>
        <fullName evidence="1">Uncharacterized protein</fullName>
    </submittedName>
</protein>
<organism evidence="1 2">
    <name type="scientific">Yersinia pestis bv. Antiqua (strain Antiqua)</name>
    <dbReference type="NCBI Taxonomy" id="360102"/>
    <lineage>
        <taxon>Bacteria</taxon>
        <taxon>Pseudomonadati</taxon>
        <taxon>Pseudomonadota</taxon>
        <taxon>Gammaproteobacteria</taxon>
        <taxon>Enterobacterales</taxon>
        <taxon>Yersiniaceae</taxon>
        <taxon>Yersinia</taxon>
    </lineage>
</organism>
<dbReference type="AlphaFoldDB" id="A0A0H2Y9C2"/>
<sequence length="41" mass="4762">MLTYENGLYRQILHQNIFRCIAKYQKSVTNAKETALNQGAM</sequence>